<proteinExistence type="predicted"/>
<sequence length="402" mass="45016">MVFSVRCGLRRDSGSRSNTHSQLYPGGAKLRRAAVERFHELTRCINTSLPLPESLLHSRAGEITALVEFNVWQAGDVGLASLHARFRLAVQQVLQLSLSVYIALAAFEVLLLALCDLVTEFGLLSSPIFDIQAPFSPILFRAPAGSVSSKVRDGMLSSSSEETNFMPAYVNCQFANVARDWFDHMVSEVKNNTEQQFSLKKHMFHLDSDHSARKICKVISERLRVMVCHETVTVCHQESNGSTRYCSLNCSDSFVQPFSSDDGRVVDSEHVAISLMLIAYDHEYAEATLRYGAECLDGLLPEVLTQSRLLREIGLHKMGITHLPATISPSSNALVWLNAPLLYKYDFPEMGAADFDQQFVSDLLEPNEARLRMKLYRHSSASFLAINLMPTFLEDQCEQILM</sequence>
<dbReference type="Proteomes" id="UP000887564">
    <property type="component" value="Unplaced"/>
</dbReference>
<name>A0A914RRB2_PAREQ</name>
<evidence type="ECO:0000313" key="2">
    <source>
        <dbReference type="WBParaSite" id="PEQ_0000904001-mRNA-1"/>
    </source>
</evidence>
<organism evidence="1 2">
    <name type="scientific">Parascaris equorum</name>
    <name type="common">Equine roundworm</name>
    <dbReference type="NCBI Taxonomy" id="6256"/>
    <lineage>
        <taxon>Eukaryota</taxon>
        <taxon>Metazoa</taxon>
        <taxon>Ecdysozoa</taxon>
        <taxon>Nematoda</taxon>
        <taxon>Chromadorea</taxon>
        <taxon>Rhabditida</taxon>
        <taxon>Spirurina</taxon>
        <taxon>Ascaridomorpha</taxon>
        <taxon>Ascaridoidea</taxon>
        <taxon>Ascarididae</taxon>
        <taxon>Parascaris</taxon>
    </lineage>
</organism>
<dbReference type="AlphaFoldDB" id="A0A914RRB2"/>
<keyword evidence="1" id="KW-1185">Reference proteome</keyword>
<accession>A0A914RRB2</accession>
<dbReference type="WBParaSite" id="PEQ_0000904001-mRNA-1">
    <property type="protein sequence ID" value="PEQ_0000904001-mRNA-1"/>
    <property type="gene ID" value="PEQ_0000904001"/>
</dbReference>
<evidence type="ECO:0000313" key="1">
    <source>
        <dbReference type="Proteomes" id="UP000887564"/>
    </source>
</evidence>
<protein>
    <submittedName>
        <fullName evidence="2">Uncharacterized protein</fullName>
    </submittedName>
</protein>
<reference evidence="2" key="1">
    <citation type="submission" date="2022-11" db="UniProtKB">
        <authorList>
            <consortium name="WormBaseParasite"/>
        </authorList>
    </citation>
    <scope>IDENTIFICATION</scope>
</reference>